<keyword evidence="2" id="KW-0472">Membrane</keyword>
<keyword evidence="2" id="KW-0812">Transmembrane</keyword>
<dbReference type="AlphaFoldDB" id="A0AAV8TDH3"/>
<evidence type="ECO:0000313" key="3">
    <source>
        <dbReference type="EMBL" id="KAJ8764288.1"/>
    </source>
</evidence>
<keyword evidence="2" id="KW-1133">Transmembrane helix</keyword>
<organism evidence="3 4">
    <name type="scientific">Erythroxylum novogranatense</name>
    <dbReference type="NCBI Taxonomy" id="1862640"/>
    <lineage>
        <taxon>Eukaryota</taxon>
        <taxon>Viridiplantae</taxon>
        <taxon>Streptophyta</taxon>
        <taxon>Embryophyta</taxon>
        <taxon>Tracheophyta</taxon>
        <taxon>Spermatophyta</taxon>
        <taxon>Magnoliopsida</taxon>
        <taxon>eudicotyledons</taxon>
        <taxon>Gunneridae</taxon>
        <taxon>Pentapetalae</taxon>
        <taxon>rosids</taxon>
        <taxon>fabids</taxon>
        <taxon>Malpighiales</taxon>
        <taxon>Erythroxylaceae</taxon>
        <taxon>Erythroxylum</taxon>
    </lineage>
</organism>
<feature type="compositionally biased region" description="Low complexity" evidence="1">
    <location>
        <begin position="169"/>
        <end position="180"/>
    </location>
</feature>
<feature type="transmembrane region" description="Helical" evidence="2">
    <location>
        <begin position="29"/>
        <end position="47"/>
    </location>
</feature>
<name>A0AAV8TDH3_9ROSI</name>
<proteinExistence type="predicted"/>
<keyword evidence="4" id="KW-1185">Reference proteome</keyword>
<dbReference type="PANTHER" id="PTHR33640:SF3">
    <property type="entry name" value="DUF4408 DOMAIN-CONTAINING PROTEIN"/>
    <property type="match status" value="1"/>
</dbReference>
<accession>A0AAV8TDH3</accession>
<comment type="caution">
    <text evidence="3">The sequence shown here is derived from an EMBL/GenBank/DDBJ whole genome shotgun (WGS) entry which is preliminary data.</text>
</comment>
<evidence type="ECO:0000256" key="2">
    <source>
        <dbReference type="SAM" id="Phobius"/>
    </source>
</evidence>
<reference evidence="3 4" key="1">
    <citation type="submission" date="2021-09" db="EMBL/GenBank/DDBJ databases">
        <title>Genomic insights and catalytic innovation underlie evolution of tropane alkaloids biosynthesis.</title>
        <authorList>
            <person name="Wang Y.-J."/>
            <person name="Tian T."/>
            <person name="Huang J.-P."/>
            <person name="Huang S.-X."/>
        </authorList>
    </citation>
    <scope>NUCLEOTIDE SEQUENCE [LARGE SCALE GENOMIC DNA]</scope>
    <source>
        <strain evidence="3">KIB-2018</strain>
        <tissue evidence="3">Leaf</tissue>
    </source>
</reference>
<evidence type="ECO:0000256" key="1">
    <source>
        <dbReference type="SAM" id="MobiDB-lite"/>
    </source>
</evidence>
<protein>
    <submittedName>
        <fullName evidence="3">Uncharacterized protein</fullName>
    </submittedName>
</protein>
<feature type="region of interest" description="Disordered" evidence="1">
    <location>
        <begin position="165"/>
        <end position="185"/>
    </location>
</feature>
<dbReference type="PANTHER" id="PTHR33640">
    <property type="entry name" value="TRANSMEMBRANE PROTEIN"/>
    <property type="match status" value="1"/>
</dbReference>
<dbReference type="Proteomes" id="UP001159364">
    <property type="component" value="Linkage Group LG05"/>
</dbReference>
<evidence type="ECO:0000313" key="4">
    <source>
        <dbReference type="Proteomes" id="UP001159364"/>
    </source>
</evidence>
<feature type="transmembrane region" description="Helical" evidence="2">
    <location>
        <begin position="67"/>
        <end position="86"/>
    </location>
</feature>
<sequence>MDLFEFYNVKAEKAKTMRRCDRLRNLTRLFRIIELCIALLLLSWALTRVPFLIRISGQFFRRVTGVVASHLFVFMLCNVIVATLLVKSKRLWCENPAEINAEPGLYEEFIENSEHRCPKSLSENAHNNLSLSTEDTFYQDKEIITEVNVVTTTCVEENDNDVDNIGLFSGSDSDSGPGSDNPIPKVYRRTKSDNLKRKIPEKIEQKLRRSETVKCQEMMTSVDEKHVPDDELSDKEFQRAVDDFIAKHLRFRRLESMAVVLHKE</sequence>
<gene>
    <name evidence="3" type="ORF">K2173_006028</name>
</gene>
<dbReference type="EMBL" id="JAIWQS010000005">
    <property type="protein sequence ID" value="KAJ8764288.1"/>
    <property type="molecule type" value="Genomic_DNA"/>
</dbReference>